<evidence type="ECO:0000256" key="6">
    <source>
        <dbReference type="ARBA" id="ARBA00022741"/>
    </source>
</evidence>
<evidence type="ECO:0000256" key="1">
    <source>
        <dbReference type="ARBA" id="ARBA00002332"/>
    </source>
</evidence>
<dbReference type="NCBIfam" id="TIGR00884">
    <property type="entry name" value="guaA_Cterm"/>
    <property type="match status" value="1"/>
</dbReference>
<dbReference type="Gene3D" id="3.40.50.620">
    <property type="entry name" value="HUPs"/>
    <property type="match status" value="1"/>
</dbReference>
<dbReference type="InterPro" id="IPR004739">
    <property type="entry name" value="GMP_synth_GATase"/>
</dbReference>
<dbReference type="InterPro" id="IPR014729">
    <property type="entry name" value="Rossmann-like_a/b/a_fold"/>
</dbReference>
<comment type="subunit">
    <text evidence="11">Homodimer.</text>
</comment>
<evidence type="ECO:0000256" key="12">
    <source>
        <dbReference type="PROSITE-ProRule" id="PRU00886"/>
    </source>
</evidence>
<evidence type="ECO:0000256" key="11">
    <source>
        <dbReference type="HAMAP-Rule" id="MF_00344"/>
    </source>
</evidence>
<dbReference type="InterPro" id="IPR022955">
    <property type="entry name" value="GMP_synthase"/>
</dbReference>
<dbReference type="Pfam" id="PF00117">
    <property type="entry name" value="GATase"/>
    <property type="match status" value="1"/>
</dbReference>
<evidence type="ECO:0000256" key="9">
    <source>
        <dbReference type="ARBA" id="ARBA00022840"/>
    </source>
</evidence>
<dbReference type="InterPro" id="IPR022310">
    <property type="entry name" value="NAD/GMP_synthase"/>
</dbReference>
<gene>
    <name evidence="11 14" type="primary">guaA</name>
    <name evidence="14" type="ORF">FXB40_46005</name>
</gene>
<dbReference type="Pfam" id="PF02540">
    <property type="entry name" value="NAD_synthase"/>
    <property type="match status" value="1"/>
</dbReference>
<evidence type="ECO:0000256" key="8">
    <source>
        <dbReference type="ARBA" id="ARBA00022755"/>
    </source>
</evidence>
<dbReference type="CDD" id="cd01997">
    <property type="entry name" value="GMP_synthase_C"/>
    <property type="match status" value="1"/>
</dbReference>
<dbReference type="PROSITE" id="PS51273">
    <property type="entry name" value="GATASE_TYPE_1"/>
    <property type="match status" value="1"/>
</dbReference>
<dbReference type="HAMAP" id="MF_00344">
    <property type="entry name" value="GMP_synthase"/>
    <property type="match status" value="1"/>
</dbReference>
<sequence length="531" mass="58252">MTAAQNRESSTPSVASAHDKILIIDFGSQVTQLIARRVREDGVYCEIVPFNKAEQAFLEMKPKAVILSGGPASVLDDNAPAAPLSILTAGVPVLGICYGEQTMAQQLGGTVEGGHHREFGRATIEITDDCALFDGVWQKGGRYEVWMSHGDRVTKLPDGFRGVAKASGSPISVIADDKRKFYAMQFHPEVVHTPDGAKLIRNFVRKIAGLSGDWTMRAFREEEIAKIRAQVGRGKVLCGLSGGVDSAVAAVLIHEAIGDQLTCVFVDHGMLRLDEAKTVVDLFRHHYNIPLVHVDASKQFLGELEGVTDPEKKRKTIGRLFIEVFEAEAKKIGGADFLAQGTLYPDVIESVSFTGGPSVTIKSHHNVGGLPERMNMKLVEPLRELFKDEVRKLGRELGLPEIFVGRHPFPGPGLAIRCPGDITRDKLDILRQADAVYIDQIRKHGLYDDIWQAFAVLLPVKTVGVMGDGRTYDFVVGLRAVTSTDGMTADFYQFDMKFLGETATRIINEVKGVNRVVYDVTSKPPGTIEWE</sequence>
<dbReference type="FunFam" id="3.30.300.10:FF:000002">
    <property type="entry name" value="GMP synthase [glutamine-hydrolyzing]"/>
    <property type="match status" value="1"/>
</dbReference>
<dbReference type="InterPro" id="IPR029062">
    <property type="entry name" value="Class_I_gatase-like"/>
</dbReference>
<comment type="function">
    <text evidence="1 11">Catalyzes the synthesis of GMP from XMP.</text>
</comment>
<proteinExistence type="inferred from homology"/>
<comment type="pathway">
    <text evidence="2 11">Purine metabolism; GMP biosynthesis; GMP from XMP (L-Gln route): step 1/1.</text>
</comment>
<feature type="active site" evidence="11">
    <location>
        <position position="187"/>
    </location>
</feature>
<dbReference type="SUPFAM" id="SSF52317">
    <property type="entry name" value="Class I glutamine amidotransferase-like"/>
    <property type="match status" value="1"/>
</dbReference>
<dbReference type="AlphaFoldDB" id="A0A5D3K007"/>
<name>A0A5D3K007_9BRAD</name>
<dbReference type="PROSITE" id="PS51553">
    <property type="entry name" value="GMPS_ATP_PPASE"/>
    <property type="match status" value="1"/>
</dbReference>
<dbReference type="GO" id="GO:0005524">
    <property type="term" value="F:ATP binding"/>
    <property type="evidence" value="ECO:0007669"/>
    <property type="project" value="UniProtKB-UniRule"/>
</dbReference>
<keyword evidence="15" id="KW-1185">Reference proteome</keyword>
<dbReference type="GO" id="GO:0005829">
    <property type="term" value="C:cytosol"/>
    <property type="evidence" value="ECO:0007669"/>
    <property type="project" value="TreeGrafter"/>
</dbReference>
<dbReference type="NCBIfam" id="TIGR00888">
    <property type="entry name" value="guaA_Nterm"/>
    <property type="match status" value="1"/>
</dbReference>
<dbReference type="InterPro" id="IPR001674">
    <property type="entry name" value="GMP_synth_C"/>
</dbReference>
<evidence type="ECO:0000256" key="3">
    <source>
        <dbReference type="ARBA" id="ARBA00012746"/>
    </source>
</evidence>
<dbReference type="PRINTS" id="PR00096">
    <property type="entry name" value="GATASE"/>
</dbReference>
<keyword evidence="6 11" id="KW-0547">Nucleotide-binding</keyword>
<feature type="active site" evidence="11">
    <location>
        <position position="189"/>
    </location>
</feature>
<keyword evidence="8 11" id="KW-0658">Purine biosynthesis</keyword>
<protein>
    <recommendedName>
        <fullName evidence="4 11">GMP synthase [glutamine-hydrolyzing]</fullName>
        <ecNumber evidence="3 11">6.3.5.2</ecNumber>
    </recommendedName>
    <alternativeName>
        <fullName evidence="11">GMP synthetase</fullName>
    </alternativeName>
    <alternativeName>
        <fullName evidence="11">Glutamine amidotransferase</fullName>
    </alternativeName>
</protein>
<dbReference type="Gene3D" id="3.40.50.880">
    <property type="match status" value="1"/>
</dbReference>
<evidence type="ECO:0000256" key="10">
    <source>
        <dbReference type="ARBA" id="ARBA00022962"/>
    </source>
</evidence>
<dbReference type="Gene3D" id="3.30.300.10">
    <property type="match status" value="1"/>
</dbReference>
<dbReference type="OrthoDB" id="9802219at2"/>
<evidence type="ECO:0000256" key="7">
    <source>
        <dbReference type="ARBA" id="ARBA00022749"/>
    </source>
</evidence>
<organism evidence="14 15">
    <name type="scientific">Bradyrhizobium rifense</name>
    <dbReference type="NCBI Taxonomy" id="515499"/>
    <lineage>
        <taxon>Bacteria</taxon>
        <taxon>Pseudomonadati</taxon>
        <taxon>Pseudomonadota</taxon>
        <taxon>Alphaproteobacteria</taxon>
        <taxon>Hyphomicrobiales</taxon>
        <taxon>Nitrobacteraceae</taxon>
        <taxon>Bradyrhizobium</taxon>
    </lineage>
</organism>
<dbReference type="InterPro" id="IPR025777">
    <property type="entry name" value="GMPS_ATP_PPase_dom"/>
</dbReference>
<evidence type="ECO:0000313" key="14">
    <source>
        <dbReference type="EMBL" id="TYL83648.1"/>
    </source>
</evidence>
<dbReference type="Proteomes" id="UP000324758">
    <property type="component" value="Unassembled WGS sequence"/>
</dbReference>
<dbReference type="EMBL" id="VSSS01000104">
    <property type="protein sequence ID" value="TYL83648.1"/>
    <property type="molecule type" value="Genomic_DNA"/>
</dbReference>
<dbReference type="PANTHER" id="PTHR11922:SF2">
    <property type="entry name" value="GMP SYNTHASE [GLUTAMINE-HYDROLYZING]"/>
    <property type="match status" value="1"/>
</dbReference>
<dbReference type="RefSeq" id="WP_148778859.1">
    <property type="nucleotide sequence ID" value="NZ_VSSS01000104.1"/>
</dbReference>
<reference evidence="14 15" key="1">
    <citation type="submission" date="2019-08" db="EMBL/GenBank/DDBJ databases">
        <title>Bradyrhizobium hipponensis sp. nov., a rhizobium isolated from a Lupinus angustifolius root nodule in Tunisia.</title>
        <authorList>
            <person name="Off K."/>
            <person name="Rejili M."/>
            <person name="Mars M."/>
            <person name="Brachmann A."/>
            <person name="Marin M."/>
        </authorList>
    </citation>
    <scope>NUCLEOTIDE SEQUENCE [LARGE SCALE GENOMIC DNA]</scope>
    <source>
        <strain evidence="14 15">CTAW71</strain>
    </source>
</reference>
<dbReference type="NCBIfam" id="NF000848">
    <property type="entry name" value="PRK00074.1"/>
    <property type="match status" value="1"/>
</dbReference>
<feature type="domain" description="GMPS ATP-PPase" evidence="13">
    <location>
        <begin position="214"/>
        <end position="406"/>
    </location>
</feature>
<keyword evidence="5 11" id="KW-0436">Ligase</keyword>
<keyword evidence="9 11" id="KW-0067">ATP-binding</keyword>
<dbReference type="SUPFAM" id="SSF52402">
    <property type="entry name" value="Adenine nucleotide alpha hydrolases-like"/>
    <property type="match status" value="1"/>
</dbReference>
<evidence type="ECO:0000313" key="15">
    <source>
        <dbReference type="Proteomes" id="UP000324758"/>
    </source>
</evidence>
<dbReference type="GO" id="GO:0003921">
    <property type="term" value="F:GMP synthase activity"/>
    <property type="evidence" value="ECO:0007669"/>
    <property type="project" value="InterPro"/>
</dbReference>
<evidence type="ECO:0000256" key="4">
    <source>
        <dbReference type="ARBA" id="ARBA00021562"/>
    </source>
</evidence>
<dbReference type="UniPathway" id="UPA00189">
    <property type="reaction ID" value="UER00296"/>
</dbReference>
<comment type="catalytic activity">
    <reaction evidence="11">
        <text>XMP + L-glutamine + ATP + H2O = GMP + L-glutamate + AMP + diphosphate + 2 H(+)</text>
        <dbReference type="Rhea" id="RHEA:11680"/>
        <dbReference type="ChEBI" id="CHEBI:15377"/>
        <dbReference type="ChEBI" id="CHEBI:15378"/>
        <dbReference type="ChEBI" id="CHEBI:29985"/>
        <dbReference type="ChEBI" id="CHEBI:30616"/>
        <dbReference type="ChEBI" id="CHEBI:33019"/>
        <dbReference type="ChEBI" id="CHEBI:57464"/>
        <dbReference type="ChEBI" id="CHEBI:58115"/>
        <dbReference type="ChEBI" id="CHEBI:58359"/>
        <dbReference type="ChEBI" id="CHEBI:456215"/>
        <dbReference type="EC" id="6.3.5.2"/>
    </reaction>
</comment>
<dbReference type="FunFam" id="3.40.50.620:FF:000001">
    <property type="entry name" value="GMP synthase [glutamine-hydrolyzing]"/>
    <property type="match status" value="1"/>
</dbReference>
<feature type="binding site" evidence="12">
    <location>
        <begin position="241"/>
        <end position="247"/>
    </location>
    <ligand>
        <name>ATP</name>
        <dbReference type="ChEBI" id="CHEBI:30616"/>
    </ligand>
</feature>
<dbReference type="PANTHER" id="PTHR11922">
    <property type="entry name" value="GMP SYNTHASE-RELATED"/>
    <property type="match status" value="1"/>
</dbReference>
<comment type="caution">
    <text evidence="14">The sequence shown here is derived from an EMBL/GenBank/DDBJ whole genome shotgun (WGS) entry which is preliminary data.</text>
</comment>
<dbReference type="EC" id="6.3.5.2" evidence="3 11"/>
<accession>A0A5D3K007</accession>
<dbReference type="PRINTS" id="PR00097">
    <property type="entry name" value="ANTSNTHASEII"/>
</dbReference>
<evidence type="ECO:0000259" key="13">
    <source>
        <dbReference type="PROSITE" id="PS51553"/>
    </source>
</evidence>
<dbReference type="SUPFAM" id="SSF54810">
    <property type="entry name" value="GMP synthetase C-terminal dimerisation domain"/>
    <property type="match status" value="1"/>
</dbReference>
<dbReference type="FunFam" id="3.40.50.880:FF:000001">
    <property type="entry name" value="GMP synthase [glutamine-hydrolyzing]"/>
    <property type="match status" value="1"/>
</dbReference>
<feature type="active site" description="Nucleophile" evidence="11">
    <location>
        <position position="97"/>
    </location>
</feature>
<keyword evidence="10 11" id="KW-0315">Glutamine amidotransferase</keyword>
<keyword evidence="7 11" id="KW-0332">GMP biosynthesis</keyword>
<evidence type="ECO:0000256" key="5">
    <source>
        <dbReference type="ARBA" id="ARBA00022598"/>
    </source>
</evidence>
<dbReference type="CDD" id="cd01742">
    <property type="entry name" value="GATase1_GMP_Synthase"/>
    <property type="match status" value="1"/>
</dbReference>
<evidence type="ECO:0000256" key="2">
    <source>
        <dbReference type="ARBA" id="ARBA00005153"/>
    </source>
</evidence>
<dbReference type="InterPro" id="IPR017926">
    <property type="entry name" value="GATASE"/>
</dbReference>
<dbReference type="Pfam" id="PF00958">
    <property type="entry name" value="GMP_synt_C"/>
    <property type="match status" value="1"/>
</dbReference>